<name>A0A1G1XNH2_9BACT</name>
<dbReference type="AlphaFoldDB" id="A0A1G1XNH2"/>
<evidence type="ECO:0000313" key="2">
    <source>
        <dbReference type="Proteomes" id="UP000176498"/>
    </source>
</evidence>
<dbReference type="Proteomes" id="UP000176498">
    <property type="component" value="Unassembled WGS sequence"/>
</dbReference>
<accession>A0A1G1XNH2</accession>
<organism evidence="1 2">
    <name type="scientific">Candidatus Buchananbacteria bacterium RBG_13_36_9</name>
    <dbReference type="NCBI Taxonomy" id="1797530"/>
    <lineage>
        <taxon>Bacteria</taxon>
        <taxon>Candidatus Buchananiibacteriota</taxon>
    </lineage>
</organism>
<gene>
    <name evidence="1" type="ORF">A2Y82_01190</name>
</gene>
<dbReference type="EMBL" id="MHHZ01000015">
    <property type="protein sequence ID" value="OGY41588.1"/>
    <property type="molecule type" value="Genomic_DNA"/>
</dbReference>
<comment type="caution">
    <text evidence="1">The sequence shown here is derived from an EMBL/GenBank/DDBJ whole genome shotgun (WGS) entry which is preliminary data.</text>
</comment>
<proteinExistence type="predicted"/>
<reference evidence="1 2" key="1">
    <citation type="journal article" date="2016" name="Nat. Commun.">
        <title>Thousands of microbial genomes shed light on interconnected biogeochemical processes in an aquifer system.</title>
        <authorList>
            <person name="Anantharaman K."/>
            <person name="Brown C.T."/>
            <person name="Hug L.A."/>
            <person name="Sharon I."/>
            <person name="Castelle C.J."/>
            <person name="Probst A.J."/>
            <person name="Thomas B.C."/>
            <person name="Singh A."/>
            <person name="Wilkins M.J."/>
            <person name="Karaoz U."/>
            <person name="Brodie E.L."/>
            <person name="Williams K.H."/>
            <person name="Hubbard S.S."/>
            <person name="Banfield J.F."/>
        </authorList>
    </citation>
    <scope>NUCLEOTIDE SEQUENCE [LARGE SCALE GENOMIC DNA]</scope>
</reference>
<protein>
    <submittedName>
        <fullName evidence="1">Uncharacterized protein</fullName>
    </submittedName>
</protein>
<sequence>MIKKENERNFNRELLDLLKLKYADVDIDINQSTEKVLKLLRGTSVDKDYLVEFYKKIHG</sequence>
<evidence type="ECO:0000313" key="1">
    <source>
        <dbReference type="EMBL" id="OGY41588.1"/>
    </source>
</evidence>